<accession>A0AB33J722</accession>
<sequence length="445" mass="49581">MNNKISTKLLSLALLTMPITSVAREWSLQDCVNYALQNNISLRKQQLAKLVAKEDVLQSKAALLPSLSASTSQSVGYTPWVTSGISGDGYSKMAVDKTYYNGSYGISGNWTLWNGNQNRNNIKLNKLIEDKAVIDSAVTAHTIQEQIAQLYVQILYTTEAIKVNKESLETSTKNEARGQEMVKVGKMSKADLAQLTSQRAQDEYNVVSAESQVKNYKRQLKELLQITDEETFDIVIPATADEQALQPIPTMNTIYMAALDNRPEIKSYQNAIAQSDLQITIAKAQKMPTISANAGISTSTTSMNSNTWGRQLKNNVMAGAGFTVSVPIFDNRASKTAINKAKLMRESSMLDLKDKQTTLYSTIENYWLQATTNQNQFKAARISTESAQASYELLSEQFRLGLKNIVELMTGKDKLLTAQQNELQSKYMSILYINMLKFYQDGTLK</sequence>
<evidence type="ECO:0000256" key="2">
    <source>
        <dbReference type="ARBA" id="ARBA00007613"/>
    </source>
</evidence>
<dbReference type="EMBL" id="AP035787">
    <property type="protein sequence ID" value="BFO75357.1"/>
    <property type="molecule type" value="Genomic_DNA"/>
</dbReference>
<dbReference type="PANTHER" id="PTHR30026:SF20">
    <property type="entry name" value="OUTER MEMBRANE PROTEIN TOLC"/>
    <property type="match status" value="1"/>
</dbReference>
<evidence type="ECO:0000256" key="7">
    <source>
        <dbReference type="ARBA" id="ARBA00023237"/>
    </source>
</evidence>
<dbReference type="Gene3D" id="1.20.1600.10">
    <property type="entry name" value="Outer membrane efflux proteins (OEP)"/>
    <property type="match status" value="1"/>
</dbReference>
<keyword evidence="6" id="KW-0472">Membrane</keyword>
<keyword evidence="3" id="KW-0813">Transport</keyword>
<feature type="chain" id="PRO_5044266093" evidence="8">
    <location>
        <begin position="24"/>
        <end position="445"/>
    </location>
</feature>
<dbReference type="GO" id="GO:0015288">
    <property type="term" value="F:porin activity"/>
    <property type="evidence" value="ECO:0007669"/>
    <property type="project" value="TreeGrafter"/>
</dbReference>
<evidence type="ECO:0000256" key="5">
    <source>
        <dbReference type="ARBA" id="ARBA00022692"/>
    </source>
</evidence>
<dbReference type="Pfam" id="PF02321">
    <property type="entry name" value="OEP"/>
    <property type="match status" value="2"/>
</dbReference>
<keyword evidence="7" id="KW-0998">Cell outer membrane</keyword>
<comment type="similarity">
    <text evidence="2">Belongs to the outer membrane factor (OMF) (TC 1.B.17) family.</text>
</comment>
<evidence type="ECO:0000313" key="9">
    <source>
        <dbReference type="EMBL" id="BFO75357.1"/>
    </source>
</evidence>
<reference evidence="9" key="1">
    <citation type="submission" date="2024-07" db="EMBL/GenBank/DDBJ databases">
        <title>Complete genome sequence of Prevotella sp. YM-2024 GTC17259.</title>
        <authorList>
            <person name="Hayashi M."/>
            <person name="Muto Y."/>
            <person name="Tanaka K."/>
            <person name="Niwa H."/>
        </authorList>
    </citation>
    <scope>NUCLEOTIDE SEQUENCE</scope>
    <source>
        <strain evidence="9">GTC17259</strain>
    </source>
</reference>
<evidence type="ECO:0000256" key="1">
    <source>
        <dbReference type="ARBA" id="ARBA00004442"/>
    </source>
</evidence>
<keyword evidence="8" id="KW-0732">Signal</keyword>
<evidence type="ECO:0000256" key="8">
    <source>
        <dbReference type="SAM" id="SignalP"/>
    </source>
</evidence>
<proteinExistence type="inferred from homology"/>
<name>A0AB33J722_9BACT</name>
<evidence type="ECO:0000256" key="6">
    <source>
        <dbReference type="ARBA" id="ARBA00023136"/>
    </source>
</evidence>
<dbReference type="GO" id="GO:1990281">
    <property type="term" value="C:efflux pump complex"/>
    <property type="evidence" value="ECO:0007669"/>
    <property type="project" value="TreeGrafter"/>
</dbReference>
<dbReference type="PANTHER" id="PTHR30026">
    <property type="entry name" value="OUTER MEMBRANE PROTEIN TOLC"/>
    <property type="match status" value="1"/>
</dbReference>
<dbReference type="InterPro" id="IPR051906">
    <property type="entry name" value="TolC-like"/>
</dbReference>
<feature type="signal peptide" evidence="8">
    <location>
        <begin position="1"/>
        <end position="23"/>
    </location>
</feature>
<organism evidence="9">
    <name type="scientific">Prevotella sp. GTC17259</name>
    <dbReference type="NCBI Taxonomy" id="3236795"/>
    <lineage>
        <taxon>Bacteria</taxon>
        <taxon>Pseudomonadati</taxon>
        <taxon>Bacteroidota</taxon>
        <taxon>Bacteroidia</taxon>
        <taxon>Bacteroidales</taxon>
        <taxon>Prevotellaceae</taxon>
        <taxon>Prevotella</taxon>
    </lineage>
</organism>
<keyword evidence="5" id="KW-0812">Transmembrane</keyword>
<protein>
    <submittedName>
        <fullName evidence="9">TolC family protein</fullName>
    </submittedName>
</protein>
<dbReference type="AlphaFoldDB" id="A0AB33J722"/>
<dbReference type="SUPFAM" id="SSF56954">
    <property type="entry name" value="Outer membrane efflux proteins (OEP)"/>
    <property type="match status" value="1"/>
</dbReference>
<dbReference type="GO" id="GO:0009279">
    <property type="term" value="C:cell outer membrane"/>
    <property type="evidence" value="ECO:0007669"/>
    <property type="project" value="UniProtKB-SubCell"/>
</dbReference>
<evidence type="ECO:0000256" key="3">
    <source>
        <dbReference type="ARBA" id="ARBA00022448"/>
    </source>
</evidence>
<dbReference type="GO" id="GO:0015562">
    <property type="term" value="F:efflux transmembrane transporter activity"/>
    <property type="evidence" value="ECO:0007669"/>
    <property type="project" value="InterPro"/>
</dbReference>
<keyword evidence="4" id="KW-1134">Transmembrane beta strand</keyword>
<gene>
    <name evidence="9" type="ORF">GTC17259_04070</name>
</gene>
<evidence type="ECO:0000256" key="4">
    <source>
        <dbReference type="ARBA" id="ARBA00022452"/>
    </source>
</evidence>
<comment type="subcellular location">
    <subcellularLocation>
        <location evidence="1">Cell outer membrane</location>
    </subcellularLocation>
</comment>
<dbReference type="InterPro" id="IPR003423">
    <property type="entry name" value="OMP_efflux"/>
</dbReference>